<keyword evidence="4" id="KW-0812">Transmembrane</keyword>
<feature type="compositionally biased region" description="Pro residues" evidence="11">
    <location>
        <begin position="417"/>
        <end position="433"/>
    </location>
</feature>
<dbReference type="InterPro" id="IPR003137">
    <property type="entry name" value="PA_domain"/>
</dbReference>
<dbReference type="PROSITE" id="PS50089">
    <property type="entry name" value="ZF_RING_2"/>
    <property type="match status" value="1"/>
</dbReference>
<feature type="region of interest" description="Disordered" evidence="11">
    <location>
        <begin position="519"/>
        <end position="540"/>
    </location>
</feature>
<dbReference type="SUPFAM" id="SSF52025">
    <property type="entry name" value="PA domain"/>
    <property type="match status" value="1"/>
</dbReference>
<keyword evidence="7" id="KW-0862">Zinc</keyword>
<dbReference type="SUPFAM" id="SSF57850">
    <property type="entry name" value="RING/U-box"/>
    <property type="match status" value="1"/>
</dbReference>
<dbReference type="FunFam" id="3.30.40.10:FF:000388">
    <property type="entry name" value="Putative RING zinc finger domain superfamily protein"/>
    <property type="match status" value="1"/>
</dbReference>
<feature type="region of interest" description="Disordered" evidence="11">
    <location>
        <begin position="338"/>
        <end position="454"/>
    </location>
</feature>
<evidence type="ECO:0000256" key="5">
    <source>
        <dbReference type="ARBA" id="ARBA00022723"/>
    </source>
</evidence>
<evidence type="ECO:0000256" key="11">
    <source>
        <dbReference type="SAM" id="MobiDB-lite"/>
    </source>
</evidence>
<evidence type="ECO:0000256" key="4">
    <source>
        <dbReference type="ARBA" id="ARBA00022692"/>
    </source>
</evidence>
<evidence type="ECO:0000256" key="8">
    <source>
        <dbReference type="ARBA" id="ARBA00022989"/>
    </source>
</evidence>
<evidence type="ECO:0000259" key="13">
    <source>
        <dbReference type="PROSITE" id="PS50089"/>
    </source>
</evidence>
<dbReference type="InterPro" id="IPR046450">
    <property type="entry name" value="PA_dom_sf"/>
</dbReference>
<dbReference type="EC" id="2.3.2.27" evidence="3"/>
<keyword evidence="8" id="KW-1133">Transmembrane helix</keyword>
<dbReference type="GO" id="GO:0061630">
    <property type="term" value="F:ubiquitin protein ligase activity"/>
    <property type="evidence" value="ECO:0007669"/>
    <property type="project" value="UniProtKB-EC"/>
</dbReference>
<feature type="compositionally biased region" description="Acidic residues" evidence="11">
    <location>
        <begin position="370"/>
        <end position="390"/>
    </location>
</feature>
<dbReference type="GeneID" id="30191679"/>
<dbReference type="Gene3D" id="3.30.40.10">
    <property type="entry name" value="Zinc/RING finger domain, C3HC4 (zinc finger)"/>
    <property type="match status" value="1"/>
</dbReference>
<evidence type="ECO:0000313" key="15">
    <source>
        <dbReference type="Proteomes" id="UP000094819"/>
    </source>
</evidence>
<sequence length="601" mass="65746">MRLLHILLLAYPAYSIASPAPPPTAAEYPLQEPSHLATSPGSQLDAPQNAPEVFEGNSEYKAVFYAQQPAAFANGIKDGEGWLSRWLAMGGEGEVVVHLQDAENLTLPHRPAAFPTHVDRPLLPISGTLVPFSSFPSPRGQPNTPLACLPPLSPVDRPKPSHPPGEEPPKEEERYIALIERGGCDFATKVRVAQDRGAIAVIVGDSVLRLSETDEEGRKREGLITMFSPEDTAGIHIPSVFVSRASYLDLRDMLWKHVDSGIGKGLWIDIGEGTDEGGTLSNLLSFALLMPTLFLLATIAVHRIRLARQREKDRAPALVVLSLPERIWAPDIVWEKEDESSDGSLTQECSSTPGVGCGKRLNLDRRESGMGEDIEEEDEGADGDEESEDPVAEHPPPPIHPSSIDTPPIPHTLNDPSHPPIPLPPHSSSPPESPSDHPGPSQHHHHKKTHKPKRQYFSKDECAICMDAFEKGDVVRILPCGHVFHKEECDEWLMKWRKLCPTCRADVTLPQGKIRGSTVTPVTAAGQPPVSASNLTPSDLENGIGEDVTLEGVYMRIGERVENGWTALAGWAGRTRRALFGRGGERGREEERVRLVDDDHV</sequence>
<comment type="subcellular location">
    <subcellularLocation>
        <location evidence="2">Membrane</location>
        <topology evidence="2">Single-pass membrane protein</topology>
    </subcellularLocation>
</comment>
<feature type="compositionally biased region" description="Polar residues" evidence="11">
    <location>
        <begin position="530"/>
        <end position="539"/>
    </location>
</feature>
<evidence type="ECO:0000256" key="10">
    <source>
        <dbReference type="PROSITE-ProRule" id="PRU00175"/>
    </source>
</evidence>
<evidence type="ECO:0000313" key="14">
    <source>
        <dbReference type="EMBL" id="ODO03616.1"/>
    </source>
</evidence>
<keyword evidence="9" id="KW-0472">Membrane</keyword>
<feature type="compositionally biased region" description="Polar residues" evidence="11">
    <location>
        <begin position="342"/>
        <end position="353"/>
    </location>
</feature>
<dbReference type="RefSeq" id="XP_019033667.1">
    <property type="nucleotide sequence ID" value="XM_019174615.1"/>
</dbReference>
<organism evidence="14 15">
    <name type="scientific">Cryptococcus wingfieldii CBS 7118</name>
    <dbReference type="NCBI Taxonomy" id="1295528"/>
    <lineage>
        <taxon>Eukaryota</taxon>
        <taxon>Fungi</taxon>
        <taxon>Dikarya</taxon>
        <taxon>Basidiomycota</taxon>
        <taxon>Agaricomycotina</taxon>
        <taxon>Tremellomycetes</taxon>
        <taxon>Tremellales</taxon>
        <taxon>Cryptococcaceae</taxon>
        <taxon>Cryptococcus</taxon>
    </lineage>
</organism>
<keyword evidence="6 10" id="KW-0863">Zinc-finger</keyword>
<gene>
    <name evidence="14" type="ORF">L198_02466</name>
</gene>
<evidence type="ECO:0000256" key="3">
    <source>
        <dbReference type="ARBA" id="ARBA00012483"/>
    </source>
</evidence>
<dbReference type="InterPro" id="IPR051653">
    <property type="entry name" value="E3_ligase_sorting_rcpt"/>
</dbReference>
<feature type="chain" id="PRO_5009130537" description="RING-type E3 ubiquitin transferase" evidence="12">
    <location>
        <begin position="18"/>
        <end position="601"/>
    </location>
</feature>
<dbReference type="Gene3D" id="3.50.30.30">
    <property type="match status" value="1"/>
</dbReference>
<feature type="compositionally biased region" description="Basic residues" evidence="11">
    <location>
        <begin position="442"/>
        <end position="454"/>
    </location>
</feature>
<comment type="catalytic activity">
    <reaction evidence="1">
        <text>S-ubiquitinyl-[E2 ubiquitin-conjugating enzyme]-L-cysteine + [acceptor protein]-L-lysine = [E2 ubiquitin-conjugating enzyme]-L-cysteine + N(6)-ubiquitinyl-[acceptor protein]-L-lysine.</text>
        <dbReference type="EC" id="2.3.2.27"/>
    </reaction>
</comment>
<dbReference type="CDD" id="cd16473">
    <property type="entry name" value="RING-H2_RNF103"/>
    <property type="match status" value="1"/>
</dbReference>
<dbReference type="Proteomes" id="UP000094819">
    <property type="component" value="Unassembled WGS sequence"/>
</dbReference>
<evidence type="ECO:0000256" key="9">
    <source>
        <dbReference type="ARBA" id="ARBA00023136"/>
    </source>
</evidence>
<dbReference type="Pfam" id="PF13639">
    <property type="entry name" value="zf-RING_2"/>
    <property type="match status" value="1"/>
</dbReference>
<keyword evidence="5" id="KW-0479">Metal-binding</keyword>
<feature type="region of interest" description="Disordered" evidence="11">
    <location>
        <begin position="134"/>
        <end position="172"/>
    </location>
</feature>
<feature type="domain" description="RING-type" evidence="13">
    <location>
        <begin position="462"/>
        <end position="504"/>
    </location>
</feature>
<dbReference type="GO" id="GO:0016020">
    <property type="term" value="C:membrane"/>
    <property type="evidence" value="ECO:0007669"/>
    <property type="project" value="UniProtKB-SubCell"/>
</dbReference>
<feature type="signal peptide" evidence="12">
    <location>
        <begin position="1"/>
        <end position="17"/>
    </location>
</feature>
<protein>
    <recommendedName>
        <fullName evidence="3">RING-type E3 ubiquitin transferase</fullName>
        <ecNumber evidence="3">2.3.2.27</ecNumber>
    </recommendedName>
</protein>
<dbReference type="OrthoDB" id="8062037at2759"/>
<evidence type="ECO:0000256" key="6">
    <source>
        <dbReference type="ARBA" id="ARBA00022771"/>
    </source>
</evidence>
<dbReference type="InterPro" id="IPR001841">
    <property type="entry name" value="Znf_RING"/>
</dbReference>
<keyword evidence="12" id="KW-0732">Signal</keyword>
<name>A0A1E3JSH6_9TREE</name>
<dbReference type="AlphaFoldDB" id="A0A1E3JSH6"/>
<dbReference type="GO" id="GO:0008270">
    <property type="term" value="F:zinc ion binding"/>
    <property type="evidence" value="ECO:0007669"/>
    <property type="project" value="UniProtKB-KW"/>
</dbReference>
<keyword evidence="15" id="KW-1185">Reference proteome</keyword>
<dbReference type="Pfam" id="PF02225">
    <property type="entry name" value="PA"/>
    <property type="match status" value="1"/>
</dbReference>
<dbReference type="SMART" id="SM00184">
    <property type="entry name" value="RING"/>
    <property type="match status" value="1"/>
</dbReference>
<dbReference type="EMBL" id="AWGH01000005">
    <property type="protein sequence ID" value="ODO03616.1"/>
    <property type="molecule type" value="Genomic_DNA"/>
</dbReference>
<dbReference type="PANTHER" id="PTHR47168:SF1">
    <property type="entry name" value="OS02G0798600 PROTEIN"/>
    <property type="match status" value="1"/>
</dbReference>
<evidence type="ECO:0000256" key="2">
    <source>
        <dbReference type="ARBA" id="ARBA00004167"/>
    </source>
</evidence>
<feature type="region of interest" description="Disordered" evidence="11">
    <location>
        <begin position="25"/>
        <end position="50"/>
    </location>
</feature>
<dbReference type="InterPro" id="IPR013083">
    <property type="entry name" value="Znf_RING/FYVE/PHD"/>
</dbReference>
<evidence type="ECO:0000256" key="7">
    <source>
        <dbReference type="ARBA" id="ARBA00022833"/>
    </source>
</evidence>
<dbReference type="PANTHER" id="PTHR47168">
    <property type="entry name" value="RING ZINC FINGER DOMAIN SUPERFAMILY PROTEIN-RELATED"/>
    <property type="match status" value="1"/>
</dbReference>
<comment type="caution">
    <text evidence="14">The sequence shown here is derived from an EMBL/GenBank/DDBJ whole genome shotgun (WGS) entry which is preliminary data.</text>
</comment>
<evidence type="ECO:0000256" key="12">
    <source>
        <dbReference type="SAM" id="SignalP"/>
    </source>
</evidence>
<feature type="compositionally biased region" description="Polar residues" evidence="11">
    <location>
        <begin position="134"/>
        <end position="144"/>
    </location>
</feature>
<proteinExistence type="predicted"/>
<feature type="compositionally biased region" description="Polar residues" evidence="11">
    <location>
        <begin position="36"/>
        <end position="46"/>
    </location>
</feature>
<evidence type="ECO:0000256" key="1">
    <source>
        <dbReference type="ARBA" id="ARBA00000900"/>
    </source>
</evidence>
<reference evidence="14 15" key="1">
    <citation type="submission" date="2016-06" db="EMBL/GenBank/DDBJ databases">
        <title>Evolution of pathogenesis and genome organization in the Tremellales.</title>
        <authorList>
            <person name="Cuomo C."/>
            <person name="Litvintseva A."/>
            <person name="Heitman J."/>
            <person name="Chen Y."/>
            <person name="Sun S."/>
            <person name="Springer D."/>
            <person name="Dromer F."/>
            <person name="Young S."/>
            <person name="Zeng Q."/>
            <person name="Chapman S."/>
            <person name="Gujja S."/>
            <person name="Saif S."/>
            <person name="Birren B."/>
        </authorList>
    </citation>
    <scope>NUCLEOTIDE SEQUENCE [LARGE SCALE GENOMIC DNA]</scope>
    <source>
        <strain evidence="14 15">CBS 7118</strain>
    </source>
</reference>
<accession>A0A1E3JSH6</accession>
<feature type="compositionally biased region" description="Basic and acidic residues" evidence="11">
    <location>
        <begin position="156"/>
        <end position="172"/>
    </location>
</feature>